<feature type="transmembrane region" description="Helical" evidence="2">
    <location>
        <begin position="480"/>
        <end position="501"/>
    </location>
</feature>
<organism evidence="4 5">
    <name type="scientific">Cymbomonas tetramitiformis</name>
    <dbReference type="NCBI Taxonomy" id="36881"/>
    <lineage>
        <taxon>Eukaryota</taxon>
        <taxon>Viridiplantae</taxon>
        <taxon>Chlorophyta</taxon>
        <taxon>Pyramimonadophyceae</taxon>
        <taxon>Pyramimonadales</taxon>
        <taxon>Pyramimonadaceae</taxon>
        <taxon>Cymbomonas</taxon>
    </lineage>
</organism>
<feature type="compositionally biased region" description="Low complexity" evidence="1">
    <location>
        <begin position="224"/>
        <end position="241"/>
    </location>
</feature>
<dbReference type="AlphaFoldDB" id="A0AAE0FYQ8"/>
<accession>A0AAE0FYQ8</accession>
<feature type="domain" description="Photosynthesis system II assembly factor Ycf48/Hcf136-like" evidence="3">
    <location>
        <begin position="78"/>
        <end position="185"/>
    </location>
</feature>
<sequence>MCVMCHALGPAGYPGVVYATGTSGMIFFTKDYGVTWLSRAHAEVTTDFFGLHFLDSEEGWVVGQDGVILHTTDGGLGWEVQTSNTMQTLNDVYFINNRYGWAVGQNMTVLHTYDYGETWQAQRSCVEAPGGALYAVLFLDGASSREGWMAGDYGALCYTTSGGNAWEVEELPRELTAASTTLYSITRNLKGRQLYVTGSKGTVLKYTGAAMSSPPRPHPHLHPRSTPISSTTTTTISTTAAPTDPDMTSFWSLDFDGVSDYIQLPEIEAVRAVSVWLRRDSIQAHGSTQTMLVTSSGLQFESTDTQGEDAWTKLCIDGIEQPVTWASVPASRWLHLHLEMPASVTIGAVFMCNWQQQNCLHGSIAETYLWQRILDSRELGIIVAGWDHSPRDTGLLGWYRIEEGEGGSLLDALEINGMAYMRGSDWALEFPEEALWQDISQQVESTEEYSPAYSQRSSPPPPPSTIYVSNDDDGELTQEVWFLALVIAAPITLLMLAAPLIRAQCRRIQHQRDGWKEAWAPGAAPREAFQDLHLVQDTTPAFSQRLFGSSKVDTIRAFEYPNSEKPLFESPKDSISDARLD</sequence>
<reference evidence="4 5" key="1">
    <citation type="journal article" date="2015" name="Genome Biol. Evol.">
        <title>Comparative Genomics of a Bacterivorous Green Alga Reveals Evolutionary Causalities and Consequences of Phago-Mixotrophic Mode of Nutrition.</title>
        <authorList>
            <person name="Burns J.A."/>
            <person name="Paasch A."/>
            <person name="Narechania A."/>
            <person name="Kim E."/>
        </authorList>
    </citation>
    <scope>NUCLEOTIDE SEQUENCE [LARGE SCALE GENOMIC DNA]</scope>
    <source>
        <strain evidence="4 5">PLY_AMNH</strain>
    </source>
</reference>
<comment type="caution">
    <text evidence="4">The sequence shown here is derived from an EMBL/GenBank/DDBJ whole genome shotgun (WGS) entry which is preliminary data.</text>
</comment>
<gene>
    <name evidence="4" type="ORF">CYMTET_23214</name>
</gene>
<dbReference type="SUPFAM" id="SSF110296">
    <property type="entry name" value="Oligoxyloglucan reducing end-specific cellobiohydrolase"/>
    <property type="match status" value="1"/>
</dbReference>
<dbReference type="PANTHER" id="PTHR47199:SF2">
    <property type="entry name" value="PHOTOSYSTEM II STABILITY_ASSEMBLY FACTOR HCF136, CHLOROPLASTIC"/>
    <property type="match status" value="1"/>
</dbReference>
<keyword evidence="2" id="KW-1133">Transmembrane helix</keyword>
<dbReference type="SUPFAM" id="SSF49899">
    <property type="entry name" value="Concanavalin A-like lectins/glucanases"/>
    <property type="match status" value="1"/>
</dbReference>
<keyword evidence="2" id="KW-0812">Transmembrane</keyword>
<evidence type="ECO:0000256" key="1">
    <source>
        <dbReference type="SAM" id="MobiDB-lite"/>
    </source>
</evidence>
<feature type="region of interest" description="Disordered" evidence="1">
    <location>
        <begin position="447"/>
        <end position="467"/>
    </location>
</feature>
<keyword evidence="5" id="KW-1185">Reference proteome</keyword>
<evidence type="ECO:0000259" key="3">
    <source>
        <dbReference type="Pfam" id="PF14870"/>
    </source>
</evidence>
<dbReference type="EMBL" id="LGRX02011929">
    <property type="protein sequence ID" value="KAK3268273.1"/>
    <property type="molecule type" value="Genomic_DNA"/>
</dbReference>
<name>A0AAE0FYQ8_9CHLO</name>
<dbReference type="PANTHER" id="PTHR47199">
    <property type="entry name" value="PHOTOSYSTEM II STABILITY/ASSEMBLY FACTOR HCF136, CHLOROPLASTIC"/>
    <property type="match status" value="1"/>
</dbReference>
<feature type="region of interest" description="Disordered" evidence="1">
    <location>
        <begin position="211"/>
        <end position="241"/>
    </location>
</feature>
<proteinExistence type="predicted"/>
<dbReference type="InterPro" id="IPR013320">
    <property type="entry name" value="ConA-like_dom_sf"/>
</dbReference>
<dbReference type="InterPro" id="IPR028203">
    <property type="entry name" value="PSII_CF48-like_dom"/>
</dbReference>
<keyword evidence="2" id="KW-0472">Membrane</keyword>
<protein>
    <recommendedName>
        <fullName evidence="3">Photosynthesis system II assembly factor Ycf48/Hcf136-like domain-containing protein</fullName>
    </recommendedName>
</protein>
<dbReference type="Proteomes" id="UP001190700">
    <property type="component" value="Unassembled WGS sequence"/>
</dbReference>
<evidence type="ECO:0000256" key="2">
    <source>
        <dbReference type="SAM" id="Phobius"/>
    </source>
</evidence>
<evidence type="ECO:0000313" key="4">
    <source>
        <dbReference type="EMBL" id="KAK3268273.1"/>
    </source>
</evidence>
<dbReference type="Pfam" id="PF14870">
    <property type="entry name" value="PSII_BNR"/>
    <property type="match status" value="1"/>
</dbReference>
<evidence type="ECO:0000313" key="5">
    <source>
        <dbReference type="Proteomes" id="UP001190700"/>
    </source>
</evidence>